<name>A0ABU0C273_9BRAD</name>
<dbReference type="InterPro" id="IPR018146">
    <property type="entry name" value="Glyoxalase_1_CS"/>
</dbReference>
<dbReference type="PROSITE" id="PS51819">
    <property type="entry name" value="VOC"/>
    <property type="match status" value="2"/>
</dbReference>
<organism evidence="4 5">
    <name type="scientific">Rhodopseudomonas julia</name>
    <dbReference type="NCBI Taxonomy" id="200617"/>
    <lineage>
        <taxon>Bacteria</taxon>
        <taxon>Pseudomonadati</taxon>
        <taxon>Pseudomonadota</taxon>
        <taxon>Alphaproteobacteria</taxon>
        <taxon>Hyphomicrobiales</taxon>
        <taxon>Nitrobacteraceae</taxon>
        <taxon>Rhodopseudomonas</taxon>
    </lineage>
</organism>
<dbReference type="EC" id="1.13.11.2" evidence="4"/>
<dbReference type="SUPFAM" id="SSF54593">
    <property type="entry name" value="Glyoxalase/Bleomycin resistance protein/Dihydroxybiphenyl dioxygenase"/>
    <property type="match status" value="2"/>
</dbReference>
<dbReference type="EMBL" id="JAUSUK010000001">
    <property type="protein sequence ID" value="MDQ0324604.1"/>
    <property type="molecule type" value="Genomic_DNA"/>
</dbReference>
<keyword evidence="4" id="KW-0560">Oxidoreductase</keyword>
<reference evidence="4 5" key="1">
    <citation type="submission" date="2023-07" db="EMBL/GenBank/DDBJ databases">
        <title>Genomic Encyclopedia of Type Strains, Phase IV (KMG-IV): sequencing the most valuable type-strain genomes for metagenomic binning, comparative biology and taxonomic classification.</title>
        <authorList>
            <person name="Goeker M."/>
        </authorList>
    </citation>
    <scope>NUCLEOTIDE SEQUENCE [LARGE SCALE GENOMIC DNA]</scope>
    <source>
        <strain evidence="4 5">DSM 11549</strain>
    </source>
</reference>
<comment type="caution">
    <text evidence="4">The sequence shown here is derived from an EMBL/GenBank/DDBJ whole genome shotgun (WGS) entry which is preliminary data.</text>
</comment>
<keyword evidence="5" id="KW-1185">Reference proteome</keyword>
<dbReference type="InterPro" id="IPR037523">
    <property type="entry name" value="VOC_core"/>
</dbReference>
<keyword evidence="1" id="KW-0479">Metal-binding</keyword>
<sequence length="279" mass="30139">MATSNAPLSIDHIALTVRDLDTVGDFYQRVIGLDHIASDGESRLLGEGDRPLIELRRDAKARSLPFEAGLFHTAFLLPHRDDLGRWLRHFAEAGGRLDGASDHLVSEAVYLRDPEGNGIEIYADRPRADWTRNGQMIVMDTLPLDLQSLLQAPGRWAGAPRGTVIGHIHLQVGDVAAAEAFYAGELGFDLVSELPAARFFSTGGYHHHIGTNVWNSRGAGPRSPDAAGLSELVLAATPEEAARLGAKSFTDPSFTDPSFTDPWGNRITVHPRPANAAAA</sequence>
<evidence type="ECO:0000256" key="2">
    <source>
        <dbReference type="SAM" id="MobiDB-lite"/>
    </source>
</evidence>
<dbReference type="PROSITE" id="PS00934">
    <property type="entry name" value="GLYOXALASE_I_1"/>
    <property type="match status" value="1"/>
</dbReference>
<proteinExistence type="predicted"/>
<gene>
    <name evidence="4" type="ORF">J2R99_000453</name>
</gene>
<dbReference type="PANTHER" id="PTHR43279">
    <property type="entry name" value="CATECHOL-2,3-DIOXYGENASE"/>
    <property type="match status" value="1"/>
</dbReference>
<evidence type="ECO:0000313" key="5">
    <source>
        <dbReference type="Proteomes" id="UP001230253"/>
    </source>
</evidence>
<accession>A0ABU0C273</accession>
<dbReference type="GO" id="GO:0018577">
    <property type="term" value="F:catechol 2,3-dioxygenase activity"/>
    <property type="evidence" value="ECO:0007669"/>
    <property type="project" value="UniProtKB-EC"/>
</dbReference>
<dbReference type="RefSeq" id="WP_307152872.1">
    <property type="nucleotide sequence ID" value="NZ_JAUSUK010000001.1"/>
</dbReference>
<dbReference type="InterPro" id="IPR004360">
    <property type="entry name" value="Glyas_Fos-R_dOase_dom"/>
</dbReference>
<dbReference type="CDD" id="cd16359">
    <property type="entry name" value="VOC_BsCatE_like_C"/>
    <property type="match status" value="1"/>
</dbReference>
<feature type="domain" description="VOC" evidence="3">
    <location>
        <begin position="164"/>
        <end position="279"/>
    </location>
</feature>
<protein>
    <submittedName>
        <fullName evidence="4">Catechol 2,3-dioxygenase</fullName>
        <ecNumber evidence="4">1.13.11.2</ecNumber>
    </submittedName>
</protein>
<dbReference type="InterPro" id="IPR029068">
    <property type="entry name" value="Glyas_Bleomycin-R_OHBP_Dase"/>
</dbReference>
<evidence type="ECO:0000256" key="1">
    <source>
        <dbReference type="ARBA" id="ARBA00022723"/>
    </source>
</evidence>
<dbReference type="Gene3D" id="3.10.180.10">
    <property type="entry name" value="2,3-Dihydroxybiphenyl 1,2-Dioxygenase, domain 1"/>
    <property type="match status" value="2"/>
</dbReference>
<feature type="region of interest" description="Disordered" evidence="2">
    <location>
        <begin position="245"/>
        <end position="279"/>
    </location>
</feature>
<dbReference type="PANTHER" id="PTHR43279:SF1">
    <property type="entry name" value="CATECHOL-2,3-DIOXYGENASE"/>
    <property type="match status" value="1"/>
</dbReference>
<feature type="domain" description="VOC" evidence="3">
    <location>
        <begin position="9"/>
        <end position="124"/>
    </location>
</feature>
<evidence type="ECO:0000313" key="4">
    <source>
        <dbReference type="EMBL" id="MDQ0324604.1"/>
    </source>
</evidence>
<dbReference type="Proteomes" id="UP001230253">
    <property type="component" value="Unassembled WGS sequence"/>
</dbReference>
<dbReference type="Pfam" id="PF00903">
    <property type="entry name" value="Glyoxalase"/>
    <property type="match status" value="2"/>
</dbReference>
<evidence type="ECO:0000259" key="3">
    <source>
        <dbReference type="PROSITE" id="PS51819"/>
    </source>
</evidence>